<protein>
    <submittedName>
        <fullName evidence="3">AAA family ATPase</fullName>
    </submittedName>
</protein>
<dbReference type="PANTHER" id="PTHR32182:SF22">
    <property type="entry name" value="ATP-DEPENDENT ENDONUCLEASE, OLD FAMILY-RELATED"/>
    <property type="match status" value="1"/>
</dbReference>
<dbReference type="InterPro" id="IPR026866">
    <property type="entry name" value="CR006_AAA"/>
</dbReference>
<sequence>MREKIPSEITELSLNDTTYKGCCVSIQPTLVNFFFGNNGSGKSTIGKAIKIDNGVCWKPGKSASDYTVQVYNQDFINANFQNYHNLPGVFTVNEINFSIQQQVEDKTAEKIKSSAAFKKAIEDETQKKADLEQVFINFQKSSWDKTSDLRSTFKKALSGKMKAKLFAEAVLEIKNKKDHDLETLKRLYDTTYSADAKKYNLFNAIADPAILDNLSGRRILSESIVSSSDTPFAQFVKAINATNWVQQGHENFNSPPNDKCPYCQQKLPDSFEEDIKACFDTQYQDSIKTVSDFHTAYRNEANTLFIPLQSIPQEIYPEIDLTVYNDKLAALKGLIASNIQLIDEKKSDPSKVVEIENTTTLLQEISQIITGFNNLINENNSVFAEKPKKQAECKTFVWELIAFILKDEIAHYTASKRTLEIEIKSLTAEILKHQATVVSLGKEIAELNKNIVNTLTTIDNVNTLLRDSGFQGFSLREKEDTPNVYEVIRPDESIAENLSEGERNFIAFLYFYHLVKGSESADGGQLDRIVVIDDPVSSMDSSSLFIVSALVREMIEICENNAVGGDPVAKGRFIKQIFILTHNTYFHREITYNKVKHYLYVNFYLISKVDNKSSIRLCAKTNPDVQTEQINYNPVQNSYASLWQEYKMVNSPIPLMNVIRRILEYYFLQLCGYDGAVLRKTILSNDNKNNFISVDANGKEDTTQYQMAAAMLAYINANALGFNDGINYVDECIDIRQSRETFKMIFDLMNQGQHYEMMMGA</sequence>
<comment type="caution">
    <text evidence="3">The sequence shown here is derived from an EMBL/GenBank/DDBJ whole genome shotgun (WGS) entry which is preliminary data.</text>
</comment>
<evidence type="ECO:0000313" key="4">
    <source>
        <dbReference type="Proteomes" id="UP000603234"/>
    </source>
</evidence>
<dbReference type="Gene3D" id="3.40.50.300">
    <property type="entry name" value="P-loop containing nucleotide triphosphate hydrolases"/>
    <property type="match status" value="2"/>
</dbReference>
<dbReference type="Pfam" id="PF13166">
    <property type="entry name" value="AAA_13"/>
    <property type="match status" value="1"/>
</dbReference>
<gene>
    <name evidence="3" type="ORF">GH808_07460</name>
</gene>
<dbReference type="EMBL" id="WJBC01000009">
    <property type="protein sequence ID" value="MBC3804269.1"/>
    <property type="molecule type" value="Genomic_DNA"/>
</dbReference>
<feature type="coiled-coil region" evidence="1">
    <location>
        <begin position="409"/>
        <end position="436"/>
    </location>
</feature>
<evidence type="ECO:0000256" key="1">
    <source>
        <dbReference type="SAM" id="Coils"/>
    </source>
</evidence>
<reference evidence="3 4" key="1">
    <citation type="journal article" date="2020" name="mSystems">
        <title>Defining Genomic and Predicted Metabolic Features of the Acetobacterium Genus.</title>
        <authorList>
            <person name="Ross D.E."/>
            <person name="Marshall C.W."/>
            <person name="Gulliver D."/>
            <person name="May H.D."/>
            <person name="Norman R.S."/>
        </authorList>
    </citation>
    <scope>NUCLEOTIDE SEQUENCE [LARGE SCALE GENOMIC DNA]</scope>
    <source>
        <strain evidence="3 4">DSM 8238</strain>
    </source>
</reference>
<keyword evidence="1" id="KW-0175">Coiled coil</keyword>
<evidence type="ECO:0000259" key="2">
    <source>
        <dbReference type="Pfam" id="PF13166"/>
    </source>
</evidence>
<keyword evidence="4" id="KW-1185">Reference proteome</keyword>
<dbReference type="InterPro" id="IPR027417">
    <property type="entry name" value="P-loop_NTPase"/>
</dbReference>
<dbReference type="Proteomes" id="UP000603234">
    <property type="component" value="Unassembled WGS sequence"/>
</dbReference>
<name>A0ABR6WVM7_9FIRM</name>
<proteinExistence type="predicted"/>
<feature type="domain" description="Protein CR006 P-loop" evidence="2">
    <location>
        <begin position="31"/>
        <end position="688"/>
    </location>
</feature>
<organism evidence="3 4">
    <name type="scientific">Acetobacterium fimetarium</name>
    <dbReference type="NCBI Taxonomy" id="52691"/>
    <lineage>
        <taxon>Bacteria</taxon>
        <taxon>Bacillati</taxon>
        <taxon>Bacillota</taxon>
        <taxon>Clostridia</taxon>
        <taxon>Eubacteriales</taxon>
        <taxon>Eubacteriaceae</taxon>
        <taxon>Acetobacterium</taxon>
    </lineage>
</organism>
<evidence type="ECO:0000313" key="3">
    <source>
        <dbReference type="EMBL" id="MBC3804269.1"/>
    </source>
</evidence>
<accession>A0ABR6WVM7</accession>
<dbReference type="RefSeq" id="WP_186842160.1">
    <property type="nucleotide sequence ID" value="NZ_WJBC01000009.1"/>
</dbReference>
<dbReference type="SUPFAM" id="SSF52540">
    <property type="entry name" value="P-loop containing nucleoside triphosphate hydrolases"/>
    <property type="match status" value="1"/>
</dbReference>
<dbReference type="PANTHER" id="PTHR32182">
    <property type="entry name" value="DNA REPLICATION AND REPAIR PROTEIN RECF"/>
    <property type="match status" value="1"/>
</dbReference>